<comment type="caution">
    <text evidence="5">The sequence shown here is derived from an EMBL/GenBank/DDBJ whole genome shotgun (WGS) entry which is preliminary data.</text>
</comment>
<dbReference type="EMBL" id="LQYE01000007">
    <property type="protein sequence ID" value="OAT69323.1"/>
    <property type="molecule type" value="Genomic_DNA"/>
</dbReference>
<accession>A0A179VE84</accession>
<evidence type="ECO:0000313" key="5">
    <source>
        <dbReference type="EMBL" id="OAT69323.1"/>
    </source>
</evidence>
<dbReference type="AlphaFoldDB" id="A0A179VE84"/>
<evidence type="ECO:0000259" key="4">
    <source>
        <dbReference type="SMART" id="SM01043"/>
    </source>
</evidence>
<evidence type="ECO:0000313" key="6">
    <source>
        <dbReference type="Proteomes" id="UP000186919"/>
    </source>
</evidence>
<feature type="compositionally biased region" description="Basic and acidic residues" evidence="3">
    <location>
        <begin position="382"/>
        <end position="392"/>
    </location>
</feature>
<reference evidence="5 6" key="1">
    <citation type="submission" date="2016-01" db="EMBL/GenBank/DDBJ databases">
        <title>Mycobacterium immunogenum strain CD11_6 genome sequencing and assembly.</title>
        <authorList>
            <person name="Kaur G."/>
            <person name="Nair G.R."/>
            <person name="Mayilraj S."/>
        </authorList>
    </citation>
    <scope>NUCLEOTIDE SEQUENCE [LARGE SCALE GENOMIC DNA]</scope>
    <source>
        <strain evidence="5 6">CD11-6</strain>
    </source>
</reference>
<proteinExistence type="predicted"/>
<dbReference type="InterPro" id="IPR011990">
    <property type="entry name" value="TPR-like_helical_dom_sf"/>
</dbReference>
<feature type="domain" description="Bacterial transcriptional activator" evidence="4">
    <location>
        <begin position="497"/>
        <end position="617"/>
    </location>
</feature>
<evidence type="ECO:0000256" key="1">
    <source>
        <dbReference type="ARBA" id="ARBA00023015"/>
    </source>
</evidence>
<dbReference type="Proteomes" id="UP000186919">
    <property type="component" value="Unassembled WGS sequence"/>
</dbReference>
<dbReference type="PANTHER" id="PTHR35807:SF1">
    <property type="entry name" value="TRANSCRIPTIONAL REGULATOR REDD"/>
    <property type="match status" value="1"/>
</dbReference>
<dbReference type="GO" id="GO:0003677">
    <property type="term" value="F:DNA binding"/>
    <property type="evidence" value="ECO:0007669"/>
    <property type="project" value="TreeGrafter"/>
</dbReference>
<keyword evidence="2" id="KW-0804">Transcription</keyword>
<feature type="region of interest" description="Disordered" evidence="3">
    <location>
        <begin position="281"/>
        <end position="392"/>
    </location>
</feature>
<dbReference type="SMART" id="SM01043">
    <property type="entry name" value="BTAD"/>
    <property type="match status" value="1"/>
</dbReference>
<dbReference type="RefSeq" id="WP_064628816.1">
    <property type="nucleotide sequence ID" value="NZ_LQYE01000007.1"/>
</dbReference>
<sequence length="632" mass="67683">MSAPTITDPTVCTTWWYGKGNAVTATRLLEQITTLSPPPGPAGIITIEPGWLRVAFTERLARPLPPPWQSGSQVASVAWDDVTSVAEPHPGRPVALVILGVDTNDCLITLNLAAFARIQFTGDAPTIAALANRWILELIATHPTTKIGVTEDLWPGPFTTRVHPVTAASTPEVDILVVGSGLSYADRARIFSTTSATVLLDLGDDAANSAIWTIDCPADRCGQITNGDKKIEVTLHIPQARSLAQGRELLVTNRGSVPVTNSTAVSSRIGAGIETDDTQVLDDRNHVEPGDVTETVSGPERHDPTESIDYFSPTHPSSGDVTDPWADLPAAPASVRPEQQPASAPAADVTETVSGPASLPAGTQVDTASDTTEAKVASPDPEPPRPRDDLQHPVEVRLPVIWNRILGPIEMFPPNGATPPSDRIKICNEILVLLQTHRALTTEELRTHIWGGAVSPATIKQRVSTLRTALGDQTPGVPYVPHMDSDGEYSIPAAVKSDWMIFEDLVGMIADRADTARLVAAMNLVIGPPFGGVKPTEWKWAAHLREQVRNGVSDAAKALAERHLTAGDHTASLQVARKGLWYDVSRQDVWKLAIKAARAGGDTDAILELRRLYQSVPDADRDAAVANLIERG</sequence>
<dbReference type="GO" id="GO:0006355">
    <property type="term" value="P:regulation of DNA-templated transcription"/>
    <property type="evidence" value="ECO:0007669"/>
    <property type="project" value="TreeGrafter"/>
</dbReference>
<protein>
    <recommendedName>
        <fullName evidence="4">Bacterial transcriptional activator domain-containing protein</fullName>
    </recommendedName>
</protein>
<dbReference type="PANTHER" id="PTHR35807">
    <property type="entry name" value="TRANSCRIPTIONAL REGULATOR REDD-RELATED"/>
    <property type="match status" value="1"/>
</dbReference>
<gene>
    <name evidence="5" type="ORF">AWB85_21400</name>
</gene>
<dbReference type="InterPro" id="IPR005158">
    <property type="entry name" value="BTAD"/>
</dbReference>
<evidence type="ECO:0000256" key="2">
    <source>
        <dbReference type="ARBA" id="ARBA00023163"/>
    </source>
</evidence>
<dbReference type="Gene3D" id="1.25.40.10">
    <property type="entry name" value="Tetratricopeptide repeat domain"/>
    <property type="match status" value="1"/>
</dbReference>
<keyword evidence="1" id="KW-0805">Transcription regulation</keyword>
<organism evidence="5 6">
    <name type="scientific">Mycobacteroides immunogenum</name>
    <dbReference type="NCBI Taxonomy" id="83262"/>
    <lineage>
        <taxon>Bacteria</taxon>
        <taxon>Bacillati</taxon>
        <taxon>Actinomycetota</taxon>
        <taxon>Actinomycetes</taxon>
        <taxon>Mycobacteriales</taxon>
        <taxon>Mycobacteriaceae</taxon>
        <taxon>Mycobacteroides</taxon>
    </lineage>
</organism>
<dbReference type="InterPro" id="IPR051677">
    <property type="entry name" value="AfsR-DnrI-RedD_regulator"/>
</dbReference>
<evidence type="ECO:0000256" key="3">
    <source>
        <dbReference type="SAM" id="MobiDB-lite"/>
    </source>
</evidence>
<name>A0A179VE84_9MYCO</name>